<keyword evidence="10" id="KW-1185">Reference proteome</keyword>
<evidence type="ECO:0000256" key="4">
    <source>
        <dbReference type="ARBA" id="ARBA00023002"/>
    </source>
</evidence>
<dbReference type="KEGG" id="npi:G7071_02145"/>
<comment type="function">
    <text evidence="5">Catalyzes the oxidation of either pyridoxine 5'-phosphate (PNP) or pyridoxamine 5'-phosphate (PMP) into pyridoxal 5'-phosphate (PLP).</text>
</comment>
<dbReference type="GO" id="GO:0004733">
    <property type="term" value="F:pyridoxamine phosphate oxidase activity"/>
    <property type="evidence" value="ECO:0007669"/>
    <property type="project" value="UniProtKB-UniRule"/>
</dbReference>
<feature type="binding site" evidence="5">
    <location>
        <position position="121"/>
    </location>
    <ligand>
        <name>substrate</name>
    </ligand>
</feature>
<comment type="similarity">
    <text evidence="1 5">Belongs to the pyridoxamine 5'-phosphate oxidase family.</text>
</comment>
<keyword evidence="4 5" id="KW-0560">Oxidoreductase</keyword>
<dbReference type="InterPro" id="IPR000659">
    <property type="entry name" value="Pyridox_Oxase"/>
</dbReference>
<dbReference type="InterPro" id="IPR019576">
    <property type="entry name" value="Pyridoxamine_oxidase_dimer_C"/>
</dbReference>
<dbReference type="GO" id="GO:0010181">
    <property type="term" value="F:FMN binding"/>
    <property type="evidence" value="ECO:0007669"/>
    <property type="project" value="UniProtKB-UniRule"/>
</dbReference>
<dbReference type="GO" id="GO:0008615">
    <property type="term" value="P:pyridoxine biosynthetic process"/>
    <property type="evidence" value="ECO:0007669"/>
    <property type="project" value="UniProtKB-UniRule"/>
</dbReference>
<dbReference type="UniPathway" id="UPA01068">
    <property type="reaction ID" value="UER00304"/>
</dbReference>
<dbReference type="InterPro" id="IPR019740">
    <property type="entry name" value="Pyridox_Oxase_CS"/>
</dbReference>
<comment type="catalytic activity">
    <reaction evidence="5">
        <text>pyridoxamine 5'-phosphate + O2 + H2O = pyridoxal 5'-phosphate + H2O2 + NH4(+)</text>
        <dbReference type="Rhea" id="RHEA:15817"/>
        <dbReference type="ChEBI" id="CHEBI:15377"/>
        <dbReference type="ChEBI" id="CHEBI:15379"/>
        <dbReference type="ChEBI" id="CHEBI:16240"/>
        <dbReference type="ChEBI" id="CHEBI:28938"/>
        <dbReference type="ChEBI" id="CHEBI:58451"/>
        <dbReference type="ChEBI" id="CHEBI:597326"/>
        <dbReference type="EC" id="1.4.3.5"/>
    </reaction>
</comment>
<comment type="pathway">
    <text evidence="5">Cofactor metabolism; pyridoxal 5'-phosphate salvage; pyridoxal 5'-phosphate from pyridoxine 5'-phosphate: step 1/1.</text>
</comment>
<dbReference type="PROSITE" id="PS01064">
    <property type="entry name" value="PYRIDOX_OXIDASE"/>
    <property type="match status" value="1"/>
</dbReference>
<comment type="cofactor">
    <cofactor evidence="5 6">
        <name>FMN</name>
        <dbReference type="ChEBI" id="CHEBI:58210"/>
    </cofactor>
    <text evidence="5 6">Binds 1 FMN per subunit.</text>
</comment>
<feature type="domain" description="Pyridoxine 5'-phosphate oxidase dimerisation C-terminal" evidence="8">
    <location>
        <begin position="166"/>
        <end position="206"/>
    </location>
</feature>
<accession>A0A6G7YKD1</accession>
<dbReference type="NCBIfam" id="TIGR00558">
    <property type="entry name" value="pdxH"/>
    <property type="match status" value="1"/>
</dbReference>
<dbReference type="Gene3D" id="2.30.110.10">
    <property type="entry name" value="Electron Transport, Fmn-binding Protein, Chain A"/>
    <property type="match status" value="1"/>
</dbReference>
<keyword evidence="5" id="KW-0664">Pyridoxine biosynthesis</keyword>
<comment type="pathway">
    <text evidence="5">Cofactor metabolism; pyridoxal 5'-phosphate salvage; pyridoxal 5'-phosphate from pyridoxamine 5'-phosphate: step 1/1.</text>
</comment>
<evidence type="ECO:0000313" key="10">
    <source>
        <dbReference type="Proteomes" id="UP000502035"/>
    </source>
</evidence>
<feature type="binding site" evidence="5 6">
    <location>
        <position position="77"/>
    </location>
    <ligand>
        <name>FMN</name>
        <dbReference type="ChEBI" id="CHEBI:58210"/>
    </ligand>
</feature>
<dbReference type="InterPro" id="IPR011576">
    <property type="entry name" value="Pyridox_Oxase_N"/>
</dbReference>
<evidence type="ECO:0000256" key="3">
    <source>
        <dbReference type="ARBA" id="ARBA00022643"/>
    </source>
</evidence>
<keyword evidence="3 5" id="KW-0288">FMN</keyword>
<dbReference type="InterPro" id="IPR012349">
    <property type="entry name" value="Split_barrel_FMN-bd"/>
</dbReference>
<proteinExistence type="inferred from homology"/>
<evidence type="ECO:0000259" key="7">
    <source>
        <dbReference type="Pfam" id="PF01243"/>
    </source>
</evidence>
<feature type="binding site" evidence="5 6">
    <location>
        <begin position="55"/>
        <end position="60"/>
    </location>
    <ligand>
        <name>FMN</name>
        <dbReference type="ChEBI" id="CHEBI:58210"/>
    </ligand>
</feature>
<feature type="binding site" evidence="5 6">
    <location>
        <position position="76"/>
    </location>
    <ligand>
        <name>FMN</name>
        <dbReference type="ChEBI" id="CHEBI:58210"/>
    </ligand>
</feature>
<evidence type="ECO:0000256" key="1">
    <source>
        <dbReference type="ARBA" id="ARBA00007301"/>
    </source>
</evidence>
<feature type="binding site" evidence="5 6">
    <location>
        <position position="179"/>
    </location>
    <ligand>
        <name>FMN</name>
        <dbReference type="ChEBI" id="CHEBI:58210"/>
    </ligand>
</feature>
<feature type="binding site" evidence="5">
    <location>
        <position position="60"/>
    </location>
    <ligand>
        <name>substrate</name>
    </ligand>
</feature>
<feature type="binding site" evidence="5">
    <location>
        <position position="117"/>
    </location>
    <ligand>
        <name>substrate</name>
    </ligand>
</feature>
<comment type="subunit">
    <text evidence="5">Homodimer.</text>
</comment>
<dbReference type="EC" id="1.4.3.5" evidence="5"/>
<feature type="binding site" evidence="5 6">
    <location>
        <begin position="134"/>
        <end position="135"/>
    </location>
    <ligand>
        <name>FMN</name>
        <dbReference type="ChEBI" id="CHEBI:58210"/>
    </ligand>
</feature>
<evidence type="ECO:0000256" key="5">
    <source>
        <dbReference type="HAMAP-Rule" id="MF_01629"/>
    </source>
</evidence>
<organism evidence="9 10">
    <name type="scientific">Nocardioides piscis</name>
    <dbReference type="NCBI Taxonomy" id="2714938"/>
    <lineage>
        <taxon>Bacteria</taxon>
        <taxon>Bacillati</taxon>
        <taxon>Actinomycetota</taxon>
        <taxon>Actinomycetes</taxon>
        <taxon>Propionibacteriales</taxon>
        <taxon>Nocardioidaceae</taxon>
        <taxon>Nocardioides</taxon>
    </lineage>
</organism>
<dbReference type="Proteomes" id="UP000502035">
    <property type="component" value="Chromosome"/>
</dbReference>
<dbReference type="PANTHER" id="PTHR10851:SF0">
    <property type="entry name" value="PYRIDOXINE-5'-PHOSPHATE OXIDASE"/>
    <property type="match status" value="1"/>
</dbReference>
<gene>
    <name evidence="5 9" type="primary">pdxH</name>
    <name evidence="9" type="ORF">G7071_02145</name>
</gene>
<dbReference type="EMBL" id="CP049866">
    <property type="protein sequence ID" value="QIK77199.1"/>
    <property type="molecule type" value="Genomic_DNA"/>
</dbReference>
<feature type="domain" description="Pyridoxamine 5'-phosphate oxidase N-terminal" evidence="7">
    <location>
        <begin position="27"/>
        <end position="144"/>
    </location>
</feature>
<evidence type="ECO:0000256" key="6">
    <source>
        <dbReference type="PIRSR" id="PIRSR000190-2"/>
    </source>
</evidence>
<feature type="binding site" evidence="5 6">
    <location>
        <position position="99"/>
    </location>
    <ligand>
        <name>FMN</name>
        <dbReference type="ChEBI" id="CHEBI:58210"/>
    </ligand>
</feature>
<feature type="binding site" evidence="5 6">
    <location>
        <position position="189"/>
    </location>
    <ligand>
        <name>FMN</name>
        <dbReference type="ChEBI" id="CHEBI:58210"/>
    </ligand>
</feature>
<dbReference type="HAMAP" id="MF_01629">
    <property type="entry name" value="PdxH"/>
    <property type="match status" value="1"/>
</dbReference>
<dbReference type="Pfam" id="PF10590">
    <property type="entry name" value="PNP_phzG_C"/>
    <property type="match status" value="1"/>
</dbReference>
<dbReference type="NCBIfam" id="NF004231">
    <property type="entry name" value="PRK05679.1"/>
    <property type="match status" value="1"/>
</dbReference>
<evidence type="ECO:0000259" key="8">
    <source>
        <dbReference type="Pfam" id="PF10590"/>
    </source>
</evidence>
<dbReference type="PIRSF" id="PIRSF000190">
    <property type="entry name" value="Pyd_amn-ph_oxd"/>
    <property type="match status" value="1"/>
</dbReference>
<feature type="binding site" evidence="5">
    <location>
        <begin position="185"/>
        <end position="187"/>
    </location>
    <ligand>
        <name>substrate</name>
    </ligand>
</feature>
<evidence type="ECO:0000256" key="2">
    <source>
        <dbReference type="ARBA" id="ARBA00022630"/>
    </source>
</evidence>
<dbReference type="SUPFAM" id="SSF50475">
    <property type="entry name" value="FMN-binding split barrel"/>
    <property type="match status" value="1"/>
</dbReference>
<dbReference type="AlphaFoldDB" id="A0A6G7YKD1"/>
<comment type="caution">
    <text evidence="5">Lacks conserved residue(s) required for the propagation of feature annotation.</text>
</comment>
<dbReference type="Pfam" id="PF01243">
    <property type="entry name" value="PNPOx_N"/>
    <property type="match status" value="1"/>
</dbReference>
<feature type="binding site" evidence="5 6">
    <location>
        <begin position="70"/>
        <end position="71"/>
    </location>
    <ligand>
        <name>FMN</name>
        <dbReference type="ChEBI" id="CHEBI:58210"/>
    </ligand>
</feature>
<evidence type="ECO:0000313" key="9">
    <source>
        <dbReference type="EMBL" id="QIK77199.1"/>
    </source>
</evidence>
<sequence length="206" mass="23467">MRAEYADVGLDEADLAPDPEQMFRRWMHDALAARVHEPNAMVLSTVGLDGRPASRMVLLKGMDARGFVLFTNHTSRKGRELLAEPRCSLLFPWHPLERQVRIEGEAQVLERDEVEAYHRSRPRGAQLGAWASRQSQPVSSRAELAALYAAMAERFEGREIPVPDHWGGYRVVPSMVEFWQGRPGRMHDRLAYVRDGDAWLVQRLAP</sequence>
<name>A0A6G7YKD1_9ACTN</name>
<reference evidence="9 10" key="1">
    <citation type="submission" date="2020-03" db="EMBL/GenBank/DDBJ databases">
        <title>Nocardioides sp. nov., isolated from fish.</title>
        <authorList>
            <person name="Hyun D.-W."/>
            <person name="Bae J.-W."/>
        </authorList>
    </citation>
    <scope>NUCLEOTIDE SEQUENCE [LARGE SCALE GENOMIC DNA]</scope>
    <source>
        <strain evidence="9 10">HDW12A</strain>
    </source>
</reference>
<keyword evidence="2 5" id="KW-0285">Flavoprotein</keyword>
<dbReference type="PANTHER" id="PTHR10851">
    <property type="entry name" value="PYRIDOXINE-5-PHOSPHATE OXIDASE"/>
    <property type="match status" value="1"/>
</dbReference>
<comment type="catalytic activity">
    <reaction evidence="5">
        <text>pyridoxine 5'-phosphate + O2 = pyridoxal 5'-phosphate + H2O2</text>
        <dbReference type="Rhea" id="RHEA:15149"/>
        <dbReference type="ChEBI" id="CHEBI:15379"/>
        <dbReference type="ChEBI" id="CHEBI:16240"/>
        <dbReference type="ChEBI" id="CHEBI:58589"/>
        <dbReference type="ChEBI" id="CHEBI:597326"/>
        <dbReference type="EC" id="1.4.3.5"/>
    </reaction>
</comment>
<protein>
    <recommendedName>
        <fullName evidence="5">Pyridoxine/pyridoxamine 5'-phosphate oxidase</fullName>
        <ecNumber evidence="5">1.4.3.5</ecNumber>
    </recommendedName>
    <alternativeName>
        <fullName evidence="5">PNP/PMP oxidase</fullName>
        <shortName evidence="5">PNPOx</shortName>
    </alternativeName>
    <alternativeName>
        <fullName evidence="5">Pyridoxal 5'-phosphate synthase</fullName>
    </alternativeName>
</protein>